<gene>
    <name evidence="2" type="ORF">CN497_23720</name>
    <name evidence="1" type="ORF">PVE99_19805</name>
</gene>
<organism evidence="2 3">
    <name type="scientific">Priestia megaterium</name>
    <name type="common">Bacillus megaterium</name>
    <dbReference type="NCBI Taxonomy" id="1404"/>
    <lineage>
        <taxon>Bacteria</taxon>
        <taxon>Bacillati</taxon>
        <taxon>Bacillota</taxon>
        <taxon>Bacilli</taxon>
        <taxon>Bacillales</taxon>
        <taxon>Bacillaceae</taxon>
        <taxon>Priestia</taxon>
    </lineage>
</organism>
<proteinExistence type="predicted"/>
<dbReference type="Proteomes" id="UP001213771">
    <property type="component" value="Unassembled WGS sequence"/>
</dbReference>
<dbReference type="EMBL" id="JARAOX010000196">
    <property type="protein sequence ID" value="MDD9784614.1"/>
    <property type="molecule type" value="Genomic_DNA"/>
</dbReference>
<sequence>MDTSKTKWIPVPYFQINQEGTILNSSNITHTYFPPTSNIWNIIHKEDRGKAIPMLSRGANSDPITKHLILQTSNKLFGNFKCTIQWKDGIGHLACTETKSIEVLAVTSSSVQKSFVKTQKRLEESEKHLDHAAKMLSIRKH</sequence>
<evidence type="ECO:0000313" key="2">
    <source>
        <dbReference type="EMBL" id="PES30849.1"/>
    </source>
</evidence>
<evidence type="ECO:0000313" key="3">
    <source>
        <dbReference type="Proteomes" id="UP000220341"/>
    </source>
</evidence>
<evidence type="ECO:0000313" key="1">
    <source>
        <dbReference type="EMBL" id="MDD9784614.1"/>
    </source>
</evidence>
<protein>
    <submittedName>
        <fullName evidence="2">Uncharacterized protein</fullName>
    </submittedName>
</protein>
<comment type="caution">
    <text evidence="2">The sequence shown here is derived from an EMBL/GenBank/DDBJ whole genome shotgun (WGS) entry which is preliminary data.</text>
</comment>
<accession>A0AAE5U9Z5</accession>
<reference evidence="1 4" key="2">
    <citation type="submission" date="2023-02" db="EMBL/GenBank/DDBJ databases">
        <authorList>
            <person name="Olszewska D."/>
        </authorList>
    </citation>
    <scope>NUCLEOTIDE SEQUENCE [LARGE SCALE GENOMIC DNA]</scope>
    <source>
        <strain evidence="1 4">FDU301</strain>
    </source>
</reference>
<dbReference type="EMBL" id="NTYW01000059">
    <property type="protein sequence ID" value="PES30849.1"/>
    <property type="molecule type" value="Genomic_DNA"/>
</dbReference>
<evidence type="ECO:0000313" key="4">
    <source>
        <dbReference type="Proteomes" id="UP001213771"/>
    </source>
</evidence>
<dbReference type="RefSeq" id="WP_098278881.1">
    <property type="nucleotide sequence ID" value="NZ_JARAOX010000196.1"/>
</dbReference>
<reference evidence="2 3" key="1">
    <citation type="submission" date="2017-09" db="EMBL/GenBank/DDBJ databases">
        <title>Large-scale bioinformatics analysis of Bacillus genomes uncovers conserved roles of natural products in bacterial physiology.</title>
        <authorList>
            <consortium name="Agbiome Team Llc"/>
            <person name="Bleich R.M."/>
            <person name="Kirk G.J."/>
            <person name="Santa Maria K.C."/>
            <person name="Allen S.E."/>
            <person name="Farag S."/>
            <person name="Shank E.A."/>
            <person name="Bowers A."/>
        </authorList>
    </citation>
    <scope>NUCLEOTIDE SEQUENCE [LARGE SCALE GENOMIC DNA]</scope>
    <source>
        <strain evidence="2 3">AFS003013</strain>
    </source>
</reference>
<dbReference type="Proteomes" id="UP000220341">
    <property type="component" value="Unassembled WGS sequence"/>
</dbReference>
<name>A0AAE5U9Z5_PRIMG</name>
<dbReference type="AlphaFoldDB" id="A0AAE5U9Z5"/>